<evidence type="ECO:0000313" key="3">
    <source>
        <dbReference type="Proteomes" id="UP001162030"/>
    </source>
</evidence>
<dbReference type="RefSeq" id="WP_156912615.1">
    <property type="nucleotide sequence ID" value="NZ_OX458333.1"/>
</dbReference>
<evidence type="ECO:0000313" key="2">
    <source>
        <dbReference type="EMBL" id="CAI8718477.1"/>
    </source>
</evidence>
<sequence>MHILLLLGIIPFVLLFLAIGFFVLMTMVSAIVEFPVIVLLLMVLIGVGLVARKVLPNLNKKQHTLCEQM</sequence>
<dbReference type="EMBL" id="OX458333">
    <property type="protein sequence ID" value="CAI8718477.1"/>
    <property type="molecule type" value="Genomic_DNA"/>
</dbReference>
<organism evidence="2 3">
    <name type="scientific">Methylocaldum szegediense</name>
    <dbReference type="NCBI Taxonomy" id="73780"/>
    <lineage>
        <taxon>Bacteria</taxon>
        <taxon>Pseudomonadati</taxon>
        <taxon>Pseudomonadota</taxon>
        <taxon>Gammaproteobacteria</taxon>
        <taxon>Methylococcales</taxon>
        <taxon>Methylococcaceae</taxon>
        <taxon>Methylocaldum</taxon>
    </lineage>
</organism>
<name>A0ABM9HVR0_9GAMM</name>
<feature type="transmembrane region" description="Helical" evidence="1">
    <location>
        <begin position="34"/>
        <end position="51"/>
    </location>
</feature>
<feature type="transmembrane region" description="Helical" evidence="1">
    <location>
        <begin position="5"/>
        <end position="28"/>
    </location>
</feature>
<reference evidence="2 3" key="1">
    <citation type="submission" date="2023-03" db="EMBL/GenBank/DDBJ databases">
        <authorList>
            <person name="Pearce D."/>
        </authorList>
    </citation>
    <scope>NUCLEOTIDE SEQUENCE [LARGE SCALE GENOMIC DNA]</scope>
    <source>
        <strain evidence="2">Msz</strain>
    </source>
</reference>
<protein>
    <recommendedName>
        <fullName evidence="4">Phage shock protein G</fullName>
    </recommendedName>
</protein>
<keyword evidence="3" id="KW-1185">Reference proteome</keyword>
<keyword evidence="1" id="KW-0472">Membrane</keyword>
<evidence type="ECO:0008006" key="4">
    <source>
        <dbReference type="Google" id="ProtNLM"/>
    </source>
</evidence>
<keyword evidence="1" id="KW-1133">Transmembrane helix</keyword>
<keyword evidence="1" id="KW-0812">Transmembrane</keyword>
<accession>A0ABM9HVR0</accession>
<dbReference type="Proteomes" id="UP001162030">
    <property type="component" value="Chromosome"/>
</dbReference>
<evidence type="ECO:0000256" key="1">
    <source>
        <dbReference type="SAM" id="Phobius"/>
    </source>
</evidence>
<gene>
    <name evidence="2" type="ORF">MSZNOR_0044</name>
</gene>
<proteinExistence type="predicted"/>